<dbReference type="Proteomes" id="UP000813463">
    <property type="component" value="Chromosome 6"/>
</dbReference>
<organism evidence="1 2">
    <name type="scientific">Spinacia oleracea</name>
    <name type="common">Spinach</name>
    <dbReference type="NCBI Taxonomy" id="3562"/>
    <lineage>
        <taxon>Eukaryota</taxon>
        <taxon>Viridiplantae</taxon>
        <taxon>Streptophyta</taxon>
        <taxon>Embryophyta</taxon>
        <taxon>Tracheophyta</taxon>
        <taxon>Spermatophyta</taxon>
        <taxon>Magnoliopsida</taxon>
        <taxon>eudicotyledons</taxon>
        <taxon>Gunneridae</taxon>
        <taxon>Pentapetalae</taxon>
        <taxon>Caryophyllales</taxon>
        <taxon>Chenopodiaceae</taxon>
        <taxon>Chenopodioideae</taxon>
        <taxon>Anserineae</taxon>
        <taxon>Spinacia</taxon>
    </lineage>
</organism>
<gene>
    <name evidence="2" type="primary">LOC110775408</name>
</gene>
<dbReference type="GeneID" id="110775408"/>
<dbReference type="RefSeq" id="XP_056688289.1">
    <property type="nucleotide sequence ID" value="XM_056832311.1"/>
</dbReference>
<keyword evidence="1" id="KW-1185">Reference proteome</keyword>
<accession>A0ABM3QY40</accession>
<reference evidence="2" key="2">
    <citation type="submission" date="2025-08" db="UniProtKB">
        <authorList>
            <consortium name="RefSeq"/>
        </authorList>
    </citation>
    <scope>IDENTIFICATION</scope>
    <source>
        <tissue evidence="2">Leaf</tissue>
    </source>
</reference>
<proteinExistence type="predicted"/>
<name>A0ABM3QY40_SPIOL</name>
<dbReference type="InterPro" id="IPR036726">
    <property type="entry name" value="GTP1_OBG_dom_sf"/>
</dbReference>
<dbReference type="SUPFAM" id="SSF82051">
    <property type="entry name" value="Obg GTP-binding protein N-terminal domain"/>
    <property type="match status" value="1"/>
</dbReference>
<sequence>MLREVTVEVGMEVCDVVELIGMASLMNGRWGGHGTSKNKIGSRGEDKVVQVPVSTAIYFVESEIPSIVEKSSSVIHPWDLPGIFTSDLLASDQLSTFSLWEPDMVRLRKSV</sequence>
<protein>
    <submittedName>
        <fullName evidence="2">Probable GTP-binding protein OBGM, mitochondrial</fullName>
    </submittedName>
</protein>
<evidence type="ECO:0000313" key="2">
    <source>
        <dbReference type="RefSeq" id="XP_056688289.1"/>
    </source>
</evidence>
<reference evidence="1" key="1">
    <citation type="journal article" date="2021" name="Nat. Commun.">
        <title>Genomic analyses provide insights into spinach domestication and the genetic basis of agronomic traits.</title>
        <authorList>
            <person name="Cai X."/>
            <person name="Sun X."/>
            <person name="Xu C."/>
            <person name="Sun H."/>
            <person name="Wang X."/>
            <person name="Ge C."/>
            <person name="Zhang Z."/>
            <person name="Wang Q."/>
            <person name="Fei Z."/>
            <person name="Jiao C."/>
            <person name="Wang Q."/>
        </authorList>
    </citation>
    <scope>NUCLEOTIDE SEQUENCE [LARGE SCALE GENOMIC DNA]</scope>
    <source>
        <strain evidence="1">cv. Varoflay</strain>
    </source>
</reference>
<evidence type="ECO:0000313" key="1">
    <source>
        <dbReference type="Proteomes" id="UP000813463"/>
    </source>
</evidence>